<evidence type="ECO:0000256" key="2">
    <source>
        <dbReference type="ARBA" id="ARBA00006730"/>
    </source>
</evidence>
<proteinExistence type="inferred from homology"/>
<dbReference type="Pfam" id="PF07859">
    <property type="entry name" value="Abhydrolase_3"/>
    <property type="match status" value="1"/>
</dbReference>
<dbReference type="PANTHER" id="PTHR11530">
    <property type="entry name" value="D-AMINO ACID OXIDASE"/>
    <property type="match status" value="1"/>
</dbReference>
<dbReference type="InterPro" id="IPR029058">
    <property type="entry name" value="AB_hydrolase_fold"/>
</dbReference>
<sequence>MTTTTTTLLQTQADDRPRLAIKREHLAGLDPEWVELWHTHGAHMVRADELSIEEYRKNPSLYSFTYPTCEGPEVFHSQDIQVPTTTPVGEITVRVYSPAGSGPFPVHLNFHGGGWVLGGLKSEQAWCRHMCNKANIKIIDVDYRMAPEFPFPTSIYDCWDAVKWTINNAETLNINPKSVSIGGLSAGGHMSSVLAHFARDEGIDLKLHMMIVPATDMRYCLKGLKLSEANCPYQSVHLFHDVPWGPLGREQWFIKYWLGDTKEQQEQALDNWICTPVLAPNFENLAPAHIITAEFDLERDEGEYYGELLRKAGNKVTMKRYVVPFPVRPRPISKALDSHASDAYPLQLHFPDGFCKMGKAIVIVGAGVIGLDVALLLAERGYGEHITVVAEHMPGDTSINYTSPWAGANFSAISGGDTNALRWDKLGYGQMMKLAEKHGEEACVSPTASFEYWDEMPSKAKIESMAQYLKDFKILPKADIPEGCQFGVSFTTITVNAPRYIQYLHRILKEQYGVRFLREKLVNIESAFSDPSTKIVFNCTGNGARTLGGVQDTKCYPTRGQILLTRAPHVAKNVMRHGKDYETYIIPRPQSNGNIILGGFMQKGISTGDTFSGEVDSIVERTTTLLPELVEHGMEVLAVFAGLRPSREGGARVERTSVNIGESRSGILVHNYGAGGTGFQAGLGMAQDAISTVQDVLSSLVPAKSRL</sequence>
<dbReference type="GO" id="GO:0016787">
    <property type="term" value="F:hydrolase activity"/>
    <property type="evidence" value="ECO:0007669"/>
    <property type="project" value="InterPro"/>
</dbReference>
<reference evidence="8 9" key="1">
    <citation type="submission" date="2021-02" db="EMBL/GenBank/DDBJ databases">
        <title>Genome assembly of Pseudopithomyces chartarum.</title>
        <authorList>
            <person name="Jauregui R."/>
            <person name="Singh J."/>
            <person name="Voisey C."/>
        </authorList>
    </citation>
    <scope>NUCLEOTIDE SEQUENCE [LARGE SCALE GENOMIC DNA]</scope>
    <source>
        <strain evidence="8 9">AGR01</strain>
    </source>
</reference>
<evidence type="ECO:0000256" key="3">
    <source>
        <dbReference type="ARBA" id="ARBA00022630"/>
    </source>
</evidence>
<feature type="domain" description="Alpha/beta hydrolase fold-3" evidence="7">
    <location>
        <begin position="108"/>
        <end position="321"/>
    </location>
</feature>
<dbReference type="SUPFAM" id="SSF51971">
    <property type="entry name" value="Nucleotide-binding domain"/>
    <property type="match status" value="1"/>
</dbReference>
<keyword evidence="4" id="KW-0274">FAD</keyword>
<dbReference type="GO" id="GO:0071949">
    <property type="term" value="F:FAD binding"/>
    <property type="evidence" value="ECO:0007669"/>
    <property type="project" value="InterPro"/>
</dbReference>
<dbReference type="Proteomes" id="UP001280581">
    <property type="component" value="Unassembled WGS sequence"/>
</dbReference>
<dbReference type="InterPro" id="IPR006076">
    <property type="entry name" value="FAD-dep_OxRdtase"/>
</dbReference>
<evidence type="ECO:0000256" key="4">
    <source>
        <dbReference type="ARBA" id="ARBA00022827"/>
    </source>
</evidence>
<dbReference type="PANTHER" id="PTHR11530:SF11">
    <property type="entry name" value="D-ASPARTATE OXIDASE"/>
    <property type="match status" value="1"/>
</dbReference>
<keyword evidence="5" id="KW-0560">Oxidoreductase</keyword>
<dbReference type="Gene3D" id="3.40.50.1820">
    <property type="entry name" value="alpha/beta hydrolase"/>
    <property type="match status" value="1"/>
</dbReference>
<gene>
    <name evidence="8" type="ORF">GRF29_161g1188559</name>
</gene>
<dbReference type="AlphaFoldDB" id="A0AAN6LQZ9"/>
<evidence type="ECO:0000259" key="6">
    <source>
        <dbReference type="Pfam" id="PF01266"/>
    </source>
</evidence>
<comment type="similarity">
    <text evidence="2">Belongs to the DAMOX/DASOX family.</text>
</comment>
<accession>A0AAN6LQZ9</accession>
<dbReference type="GO" id="GO:0019478">
    <property type="term" value="P:D-amino acid catabolic process"/>
    <property type="evidence" value="ECO:0007669"/>
    <property type="project" value="TreeGrafter"/>
</dbReference>
<comment type="caution">
    <text evidence="8">The sequence shown here is derived from an EMBL/GenBank/DDBJ whole genome shotgun (WGS) entry which is preliminary data.</text>
</comment>
<evidence type="ECO:0000313" key="9">
    <source>
        <dbReference type="Proteomes" id="UP001280581"/>
    </source>
</evidence>
<evidence type="ECO:0000313" key="8">
    <source>
        <dbReference type="EMBL" id="KAK3202437.1"/>
    </source>
</evidence>
<dbReference type="GO" id="GO:0003884">
    <property type="term" value="F:D-amino-acid oxidase activity"/>
    <property type="evidence" value="ECO:0007669"/>
    <property type="project" value="InterPro"/>
</dbReference>
<dbReference type="InterPro" id="IPR006181">
    <property type="entry name" value="D-amino_acid_oxidase_CS"/>
</dbReference>
<dbReference type="GO" id="GO:0005737">
    <property type="term" value="C:cytoplasm"/>
    <property type="evidence" value="ECO:0007669"/>
    <property type="project" value="TreeGrafter"/>
</dbReference>
<dbReference type="SUPFAM" id="SSF53474">
    <property type="entry name" value="alpha/beta-Hydrolases"/>
    <property type="match status" value="1"/>
</dbReference>
<keyword evidence="3" id="KW-0285">Flavoprotein</keyword>
<evidence type="ECO:0000256" key="1">
    <source>
        <dbReference type="ARBA" id="ARBA00001974"/>
    </source>
</evidence>
<feature type="domain" description="FAD dependent oxidoreductase" evidence="6">
    <location>
        <begin position="361"/>
        <end position="687"/>
    </location>
</feature>
<dbReference type="Pfam" id="PF01266">
    <property type="entry name" value="DAO"/>
    <property type="match status" value="1"/>
</dbReference>
<evidence type="ECO:0000256" key="5">
    <source>
        <dbReference type="ARBA" id="ARBA00023002"/>
    </source>
</evidence>
<organism evidence="8 9">
    <name type="scientific">Pseudopithomyces chartarum</name>
    <dbReference type="NCBI Taxonomy" id="1892770"/>
    <lineage>
        <taxon>Eukaryota</taxon>
        <taxon>Fungi</taxon>
        <taxon>Dikarya</taxon>
        <taxon>Ascomycota</taxon>
        <taxon>Pezizomycotina</taxon>
        <taxon>Dothideomycetes</taxon>
        <taxon>Pleosporomycetidae</taxon>
        <taxon>Pleosporales</taxon>
        <taxon>Massarineae</taxon>
        <taxon>Didymosphaeriaceae</taxon>
        <taxon>Pseudopithomyces</taxon>
    </lineage>
</organism>
<dbReference type="SUPFAM" id="SSF54373">
    <property type="entry name" value="FAD-linked reductases, C-terminal domain"/>
    <property type="match status" value="1"/>
</dbReference>
<evidence type="ECO:0000259" key="7">
    <source>
        <dbReference type="Pfam" id="PF07859"/>
    </source>
</evidence>
<dbReference type="Gene3D" id="3.30.9.10">
    <property type="entry name" value="D-Amino Acid Oxidase, subunit A, domain 2"/>
    <property type="match status" value="1"/>
</dbReference>
<dbReference type="PROSITE" id="PS00677">
    <property type="entry name" value="DAO"/>
    <property type="match status" value="1"/>
</dbReference>
<name>A0AAN6LQZ9_9PLEO</name>
<keyword evidence="9" id="KW-1185">Reference proteome</keyword>
<dbReference type="Gene3D" id="3.40.50.720">
    <property type="entry name" value="NAD(P)-binding Rossmann-like Domain"/>
    <property type="match status" value="1"/>
</dbReference>
<dbReference type="InterPro" id="IPR013094">
    <property type="entry name" value="AB_hydrolase_3"/>
</dbReference>
<dbReference type="EMBL" id="WVTA01000014">
    <property type="protein sequence ID" value="KAK3202437.1"/>
    <property type="molecule type" value="Genomic_DNA"/>
</dbReference>
<comment type="cofactor">
    <cofactor evidence="1">
        <name>FAD</name>
        <dbReference type="ChEBI" id="CHEBI:57692"/>
    </cofactor>
</comment>
<dbReference type="InterPro" id="IPR023209">
    <property type="entry name" value="DAO"/>
</dbReference>
<protein>
    <submittedName>
        <fullName evidence="8">Uncharacterized protein</fullName>
    </submittedName>
</protein>